<sequence length="323" mass="36227">MMQIFAGGDSDVVYDIVIGDESWIYSYDLERQSAQSIFPFEEFLIKLKRSRIIEKKMVAFFFGMTVKKPLKNSPTVKNQTRRPRAECDALDRAAAATRVSLNLYISQSRVNMRKVTSGSLRRTARVTGAAPRVSKSHHLSINRRAAACCSKISPDEVDEVTDIEEGPDDDMGVIPVSDVAGQVEFSCTIDQTVYKSTIHLHHYCVCAVPARYNPLLSQAPEAAFSTESDYLKSVKRSSSHRDFYFSSEVLTSEEKQGEIMVLTPYPLINYSSYILIGDPRFEFGYDANRAADSSGDRREIAAHGPCPDYADKFCALMIQFKFA</sequence>
<organism evidence="1 2">
    <name type="scientific">Eumeta variegata</name>
    <name type="common">Bagworm moth</name>
    <name type="synonym">Eumeta japonica</name>
    <dbReference type="NCBI Taxonomy" id="151549"/>
    <lineage>
        <taxon>Eukaryota</taxon>
        <taxon>Metazoa</taxon>
        <taxon>Ecdysozoa</taxon>
        <taxon>Arthropoda</taxon>
        <taxon>Hexapoda</taxon>
        <taxon>Insecta</taxon>
        <taxon>Pterygota</taxon>
        <taxon>Neoptera</taxon>
        <taxon>Endopterygota</taxon>
        <taxon>Lepidoptera</taxon>
        <taxon>Glossata</taxon>
        <taxon>Ditrysia</taxon>
        <taxon>Tineoidea</taxon>
        <taxon>Psychidae</taxon>
        <taxon>Oiketicinae</taxon>
        <taxon>Eumeta</taxon>
    </lineage>
</organism>
<reference evidence="1 2" key="1">
    <citation type="journal article" date="2019" name="Commun. Biol.">
        <title>The bagworm genome reveals a unique fibroin gene that provides high tensile strength.</title>
        <authorList>
            <person name="Kono N."/>
            <person name="Nakamura H."/>
            <person name="Ohtoshi R."/>
            <person name="Tomita M."/>
            <person name="Numata K."/>
            <person name="Arakawa K."/>
        </authorList>
    </citation>
    <scope>NUCLEOTIDE SEQUENCE [LARGE SCALE GENOMIC DNA]</scope>
</reference>
<dbReference type="AlphaFoldDB" id="A0A4C1UQX9"/>
<keyword evidence="2" id="KW-1185">Reference proteome</keyword>
<gene>
    <name evidence="1" type="ORF">EVAR_93384_1</name>
</gene>
<evidence type="ECO:0000313" key="2">
    <source>
        <dbReference type="Proteomes" id="UP000299102"/>
    </source>
</evidence>
<name>A0A4C1UQX9_EUMVA</name>
<protein>
    <submittedName>
        <fullName evidence="1">Uncharacterized protein</fullName>
    </submittedName>
</protein>
<proteinExistence type="predicted"/>
<accession>A0A4C1UQX9</accession>
<dbReference type="EMBL" id="BGZK01000207">
    <property type="protein sequence ID" value="GBP28437.1"/>
    <property type="molecule type" value="Genomic_DNA"/>
</dbReference>
<dbReference type="Proteomes" id="UP000299102">
    <property type="component" value="Unassembled WGS sequence"/>
</dbReference>
<evidence type="ECO:0000313" key="1">
    <source>
        <dbReference type="EMBL" id="GBP28437.1"/>
    </source>
</evidence>
<comment type="caution">
    <text evidence="1">The sequence shown here is derived from an EMBL/GenBank/DDBJ whole genome shotgun (WGS) entry which is preliminary data.</text>
</comment>